<dbReference type="PROSITE" id="PS50297">
    <property type="entry name" value="ANK_REP_REGION"/>
    <property type="match status" value="1"/>
</dbReference>
<evidence type="ECO:0000313" key="4">
    <source>
        <dbReference type="EMBL" id="PMD52602.1"/>
    </source>
</evidence>
<evidence type="ECO:0000256" key="1">
    <source>
        <dbReference type="ARBA" id="ARBA00022737"/>
    </source>
</evidence>
<keyword evidence="5" id="KW-1185">Reference proteome</keyword>
<feature type="non-terminal residue" evidence="4">
    <location>
        <position position="1"/>
    </location>
</feature>
<evidence type="ECO:0000256" key="3">
    <source>
        <dbReference type="PROSITE-ProRule" id="PRU00023"/>
    </source>
</evidence>
<dbReference type="STRING" id="1095630.A0A2J6SPA4"/>
<reference evidence="4 5" key="1">
    <citation type="submission" date="2016-04" db="EMBL/GenBank/DDBJ databases">
        <title>A degradative enzymes factory behind the ericoid mycorrhizal symbiosis.</title>
        <authorList>
            <consortium name="DOE Joint Genome Institute"/>
            <person name="Martino E."/>
            <person name="Morin E."/>
            <person name="Grelet G."/>
            <person name="Kuo A."/>
            <person name="Kohler A."/>
            <person name="Daghino S."/>
            <person name="Barry K."/>
            <person name="Choi C."/>
            <person name="Cichocki N."/>
            <person name="Clum A."/>
            <person name="Copeland A."/>
            <person name="Hainaut M."/>
            <person name="Haridas S."/>
            <person name="Labutti K."/>
            <person name="Lindquist E."/>
            <person name="Lipzen A."/>
            <person name="Khouja H.-R."/>
            <person name="Murat C."/>
            <person name="Ohm R."/>
            <person name="Olson A."/>
            <person name="Spatafora J."/>
            <person name="Veneault-Fourrey C."/>
            <person name="Henrissat B."/>
            <person name="Grigoriev I."/>
            <person name="Martin F."/>
            <person name="Perotto S."/>
        </authorList>
    </citation>
    <scope>NUCLEOTIDE SEQUENCE [LARGE SCALE GENOMIC DNA]</scope>
    <source>
        <strain evidence="4 5">E</strain>
    </source>
</reference>
<dbReference type="GeneID" id="36584023"/>
<keyword evidence="2 3" id="KW-0040">ANK repeat</keyword>
<gene>
    <name evidence="4" type="ORF">K444DRAFT_543137</name>
</gene>
<dbReference type="OrthoDB" id="3553042at2759"/>
<dbReference type="AlphaFoldDB" id="A0A2J6SPA4"/>
<dbReference type="RefSeq" id="XP_024729506.1">
    <property type="nucleotide sequence ID" value="XM_024875944.1"/>
</dbReference>
<dbReference type="InParanoid" id="A0A2J6SPA4"/>
<proteinExistence type="predicted"/>
<evidence type="ECO:0000313" key="5">
    <source>
        <dbReference type="Proteomes" id="UP000235371"/>
    </source>
</evidence>
<dbReference type="PROSITE" id="PS50088">
    <property type="entry name" value="ANK_REPEAT"/>
    <property type="match status" value="3"/>
</dbReference>
<dbReference type="Proteomes" id="UP000235371">
    <property type="component" value="Unassembled WGS sequence"/>
</dbReference>
<dbReference type="Pfam" id="PF12796">
    <property type="entry name" value="Ank_2"/>
    <property type="match status" value="2"/>
</dbReference>
<sequence>LSLGSLHFDPSVNINEVDSKGRSALHLATYLCDIQEVELLLRANASSEVCDYTGKSPLRVAAALGHAHIVELLLDAGADMEAPNDIGETSLRHAVIRNKVEVLKVLHERGAAFTMVDNIGCTAFHDAILMNAHECLHFILKLRVRVDQRIRYMTNSIGLQLYTQGKRGISYSVMLQILVISRSY</sequence>
<dbReference type="InterPro" id="IPR002110">
    <property type="entry name" value="Ankyrin_rpt"/>
</dbReference>
<feature type="repeat" description="ANK" evidence="3">
    <location>
        <begin position="53"/>
        <end position="85"/>
    </location>
</feature>
<feature type="repeat" description="ANK" evidence="3">
    <location>
        <begin position="20"/>
        <end position="52"/>
    </location>
</feature>
<dbReference type="SMART" id="SM00248">
    <property type="entry name" value="ANK"/>
    <property type="match status" value="4"/>
</dbReference>
<name>A0A2J6SPA4_9HELO</name>
<dbReference type="SUPFAM" id="SSF48403">
    <property type="entry name" value="Ankyrin repeat"/>
    <property type="match status" value="1"/>
</dbReference>
<protein>
    <submittedName>
        <fullName evidence="4">Ankyrin</fullName>
    </submittedName>
</protein>
<evidence type="ECO:0000256" key="2">
    <source>
        <dbReference type="ARBA" id="ARBA00023043"/>
    </source>
</evidence>
<accession>A0A2J6SPA4</accession>
<keyword evidence="1" id="KW-0677">Repeat</keyword>
<organism evidence="4 5">
    <name type="scientific">Hyaloscypha bicolor E</name>
    <dbReference type="NCBI Taxonomy" id="1095630"/>
    <lineage>
        <taxon>Eukaryota</taxon>
        <taxon>Fungi</taxon>
        <taxon>Dikarya</taxon>
        <taxon>Ascomycota</taxon>
        <taxon>Pezizomycotina</taxon>
        <taxon>Leotiomycetes</taxon>
        <taxon>Helotiales</taxon>
        <taxon>Hyaloscyphaceae</taxon>
        <taxon>Hyaloscypha</taxon>
        <taxon>Hyaloscypha bicolor</taxon>
    </lineage>
</organism>
<dbReference type="PANTHER" id="PTHR24171">
    <property type="entry name" value="ANKYRIN REPEAT DOMAIN-CONTAINING PROTEIN 39-RELATED"/>
    <property type="match status" value="1"/>
</dbReference>
<dbReference type="InterPro" id="IPR036770">
    <property type="entry name" value="Ankyrin_rpt-contain_sf"/>
</dbReference>
<dbReference type="Gene3D" id="1.25.40.20">
    <property type="entry name" value="Ankyrin repeat-containing domain"/>
    <property type="match status" value="1"/>
</dbReference>
<dbReference type="EMBL" id="KZ613899">
    <property type="protein sequence ID" value="PMD52602.1"/>
    <property type="molecule type" value="Genomic_DNA"/>
</dbReference>
<feature type="repeat" description="ANK" evidence="3">
    <location>
        <begin position="86"/>
        <end position="118"/>
    </location>
</feature>